<dbReference type="GO" id="GO:0006952">
    <property type="term" value="P:defense response"/>
    <property type="evidence" value="ECO:0007669"/>
    <property type="project" value="UniProtKB-KW"/>
</dbReference>
<dbReference type="GO" id="GO:0090729">
    <property type="term" value="F:toxin activity"/>
    <property type="evidence" value="ECO:0007669"/>
    <property type="project" value="UniProtKB-KW"/>
</dbReference>
<evidence type="ECO:0000256" key="1">
    <source>
        <dbReference type="RuleBase" id="RU004915"/>
    </source>
</evidence>
<evidence type="ECO:0000313" key="3">
    <source>
        <dbReference type="Proteomes" id="UP000636709"/>
    </source>
</evidence>
<evidence type="ECO:0000313" key="2">
    <source>
        <dbReference type="EMBL" id="KAF8776693.1"/>
    </source>
</evidence>
<protein>
    <recommendedName>
        <fullName evidence="1">rRNA N-glycosylase</fullName>
        <ecNumber evidence="1">3.2.2.22</ecNumber>
    </recommendedName>
</protein>
<dbReference type="Gene3D" id="3.40.420.10">
    <property type="entry name" value="Ricin (A subunit), domain 1"/>
    <property type="match status" value="1"/>
</dbReference>
<organism evidence="2 3">
    <name type="scientific">Digitaria exilis</name>
    <dbReference type="NCBI Taxonomy" id="1010633"/>
    <lineage>
        <taxon>Eukaryota</taxon>
        <taxon>Viridiplantae</taxon>
        <taxon>Streptophyta</taxon>
        <taxon>Embryophyta</taxon>
        <taxon>Tracheophyta</taxon>
        <taxon>Spermatophyta</taxon>
        <taxon>Magnoliopsida</taxon>
        <taxon>Liliopsida</taxon>
        <taxon>Poales</taxon>
        <taxon>Poaceae</taxon>
        <taxon>PACMAD clade</taxon>
        <taxon>Panicoideae</taxon>
        <taxon>Panicodae</taxon>
        <taxon>Paniceae</taxon>
        <taxon>Anthephorinae</taxon>
        <taxon>Digitaria</taxon>
    </lineage>
</organism>
<dbReference type="InterPro" id="IPR016138">
    <property type="entry name" value="Ribosome_inactivat_prot_sub1"/>
</dbReference>
<dbReference type="GO" id="GO:0030598">
    <property type="term" value="F:rRNA N-glycosylase activity"/>
    <property type="evidence" value="ECO:0007669"/>
    <property type="project" value="UniProtKB-EC"/>
</dbReference>
<dbReference type="InterPro" id="IPR036041">
    <property type="entry name" value="Ribosome-inact_prot_sf"/>
</dbReference>
<dbReference type="Pfam" id="PF00161">
    <property type="entry name" value="RIP"/>
    <property type="match status" value="1"/>
</dbReference>
<dbReference type="AlphaFoldDB" id="A0A835KTB0"/>
<dbReference type="OrthoDB" id="10629756at2759"/>
<keyword evidence="1" id="KW-0378">Hydrolase</keyword>
<keyword evidence="1" id="KW-0800">Toxin</keyword>
<dbReference type="InterPro" id="IPR001574">
    <property type="entry name" value="Ribosome_inactivat_prot"/>
</dbReference>
<comment type="catalytic activity">
    <reaction evidence="1">
        <text>Endohydrolysis of the N-glycosidic bond at one specific adenosine on the 28S rRNA.</text>
        <dbReference type="EC" id="3.2.2.22"/>
    </reaction>
</comment>
<name>A0A835KTB0_9POAL</name>
<keyword evidence="3" id="KW-1185">Reference proteome</keyword>
<sequence>MVGSGSLHSDGAYLDLLGDSVHICKIGFQSLLHAFRILASYAEGTEKHKEAIAVILVMFFEAPRLQELYDMSLRLLEDKLDEQVGVTNKNLINRWSNMCRDFYWENGCVKRDVKLAENTGPATQKVAKSVRILCRSPLDNWFEENNVPAMKEGESSGSQ</sequence>
<keyword evidence="1" id="KW-0611">Plant defense</keyword>
<dbReference type="EMBL" id="JACEFO010000191">
    <property type="protein sequence ID" value="KAF8776693.1"/>
    <property type="molecule type" value="Genomic_DNA"/>
</dbReference>
<comment type="similarity">
    <text evidence="1">Belongs to the ribosome-inactivating protein family.</text>
</comment>
<accession>A0A835KTB0</accession>
<gene>
    <name evidence="2" type="ORF">HU200_003421</name>
</gene>
<proteinExistence type="inferred from homology"/>
<comment type="caution">
    <text evidence="2">The sequence shown here is derived from an EMBL/GenBank/DDBJ whole genome shotgun (WGS) entry which is preliminary data.</text>
</comment>
<dbReference type="EC" id="3.2.2.22" evidence="1"/>
<dbReference type="Proteomes" id="UP000636709">
    <property type="component" value="Unassembled WGS sequence"/>
</dbReference>
<dbReference type="SUPFAM" id="SSF56371">
    <property type="entry name" value="Ribosome inactivating proteins (RIP)"/>
    <property type="match status" value="1"/>
</dbReference>
<keyword evidence="1" id="KW-0652">Protein synthesis inhibitor</keyword>
<reference evidence="2" key="1">
    <citation type="submission" date="2020-07" db="EMBL/GenBank/DDBJ databases">
        <title>Genome sequence and genetic diversity analysis of an under-domesticated orphan crop, white fonio (Digitaria exilis).</title>
        <authorList>
            <person name="Bennetzen J.L."/>
            <person name="Chen S."/>
            <person name="Ma X."/>
            <person name="Wang X."/>
            <person name="Yssel A.E.J."/>
            <person name="Chaluvadi S.R."/>
            <person name="Johnson M."/>
            <person name="Gangashetty P."/>
            <person name="Hamidou F."/>
            <person name="Sanogo M.D."/>
            <person name="Zwaenepoel A."/>
            <person name="Wallace J."/>
            <person name="Van De Peer Y."/>
            <person name="Van Deynze A."/>
        </authorList>
    </citation>
    <scope>NUCLEOTIDE SEQUENCE</scope>
    <source>
        <tissue evidence="2">Leaves</tissue>
    </source>
</reference>
<dbReference type="GO" id="GO:0017148">
    <property type="term" value="P:negative regulation of translation"/>
    <property type="evidence" value="ECO:0007669"/>
    <property type="project" value="UniProtKB-KW"/>
</dbReference>